<dbReference type="OrthoDB" id="9773456at2"/>
<dbReference type="PROSITE" id="PS51007">
    <property type="entry name" value="CYTC"/>
    <property type="match status" value="2"/>
</dbReference>
<feature type="signal peptide" evidence="10">
    <location>
        <begin position="1"/>
        <end position="20"/>
    </location>
</feature>
<dbReference type="PANTHER" id="PTHR33751:SF9">
    <property type="entry name" value="CYTOCHROME C4"/>
    <property type="match status" value="1"/>
</dbReference>
<keyword evidence="2" id="KW-0813">Transport</keyword>
<keyword evidence="6" id="KW-0249">Electron transport</keyword>
<feature type="chain" id="PRO_5017421765" evidence="10">
    <location>
        <begin position="21"/>
        <end position="204"/>
    </location>
</feature>
<dbReference type="AlphaFoldDB" id="A0A1I4U3A9"/>
<keyword evidence="5" id="KW-0574">Periplasm</keyword>
<feature type="binding site" description="covalent" evidence="8">
    <location>
        <position position="136"/>
    </location>
    <ligand>
        <name>heme c</name>
        <dbReference type="ChEBI" id="CHEBI:61717"/>
        <label>2</label>
    </ligand>
</feature>
<evidence type="ECO:0000256" key="3">
    <source>
        <dbReference type="ARBA" id="ARBA00022617"/>
    </source>
</evidence>
<evidence type="ECO:0000313" key="13">
    <source>
        <dbReference type="Proteomes" id="UP000243629"/>
    </source>
</evidence>
<dbReference type="GO" id="GO:0020037">
    <property type="term" value="F:heme binding"/>
    <property type="evidence" value="ECO:0007669"/>
    <property type="project" value="InterPro"/>
</dbReference>
<feature type="binding site" description="axial binding residue" evidence="9">
    <location>
        <position position="78"/>
    </location>
    <ligand>
        <name>heme c</name>
        <dbReference type="ChEBI" id="CHEBI:61717"/>
        <label>1</label>
    </ligand>
    <ligandPart>
        <name>Fe</name>
        <dbReference type="ChEBI" id="CHEBI:18248"/>
    </ligandPart>
</feature>
<dbReference type="PIRSF" id="PIRSF000005">
    <property type="entry name" value="Cytochrome_c4"/>
    <property type="match status" value="1"/>
</dbReference>
<feature type="domain" description="Cytochrome c" evidence="11">
    <location>
        <begin position="112"/>
        <end position="204"/>
    </location>
</feature>
<keyword evidence="7 9" id="KW-0408">Iron</keyword>
<evidence type="ECO:0000256" key="5">
    <source>
        <dbReference type="ARBA" id="ARBA00022764"/>
    </source>
</evidence>
<gene>
    <name evidence="12" type="ORF">SAMN05216217_11745</name>
</gene>
<evidence type="ECO:0000256" key="9">
    <source>
        <dbReference type="PIRSR" id="PIRSR000005-2"/>
    </source>
</evidence>
<evidence type="ECO:0000313" key="12">
    <source>
        <dbReference type="EMBL" id="SFM83320.1"/>
    </source>
</evidence>
<dbReference type="Gene3D" id="1.10.760.10">
    <property type="entry name" value="Cytochrome c-like domain"/>
    <property type="match status" value="2"/>
</dbReference>
<evidence type="ECO:0000256" key="10">
    <source>
        <dbReference type="SAM" id="SignalP"/>
    </source>
</evidence>
<dbReference type="Pfam" id="PF00034">
    <property type="entry name" value="Cytochrom_C"/>
    <property type="match status" value="2"/>
</dbReference>
<dbReference type="GO" id="GO:0009055">
    <property type="term" value="F:electron transfer activity"/>
    <property type="evidence" value="ECO:0007669"/>
    <property type="project" value="InterPro"/>
</dbReference>
<dbReference type="EMBL" id="FOUI01000017">
    <property type="protein sequence ID" value="SFM83320.1"/>
    <property type="molecule type" value="Genomic_DNA"/>
</dbReference>
<evidence type="ECO:0000256" key="2">
    <source>
        <dbReference type="ARBA" id="ARBA00022448"/>
    </source>
</evidence>
<dbReference type="InterPro" id="IPR050597">
    <property type="entry name" value="Cytochrome_c_Oxidase_Subunit"/>
</dbReference>
<dbReference type="PANTHER" id="PTHR33751">
    <property type="entry name" value="CBB3-TYPE CYTOCHROME C OXIDASE SUBUNIT FIXP"/>
    <property type="match status" value="1"/>
</dbReference>
<feature type="binding site" description="covalent" evidence="8">
    <location>
        <position position="38"/>
    </location>
    <ligand>
        <name>heme c</name>
        <dbReference type="ChEBI" id="CHEBI:61717"/>
        <label>1</label>
    </ligand>
</feature>
<evidence type="ECO:0000256" key="8">
    <source>
        <dbReference type="PIRSR" id="PIRSR000005-1"/>
    </source>
</evidence>
<dbReference type="SUPFAM" id="SSF46626">
    <property type="entry name" value="Cytochrome c"/>
    <property type="match status" value="2"/>
</dbReference>
<keyword evidence="3 8" id="KW-0349">Heme</keyword>
<organism evidence="12 13">
    <name type="scientific">Halopseudomonas yangmingensis</name>
    <dbReference type="NCBI Taxonomy" id="1720063"/>
    <lineage>
        <taxon>Bacteria</taxon>
        <taxon>Pseudomonadati</taxon>
        <taxon>Pseudomonadota</taxon>
        <taxon>Gammaproteobacteria</taxon>
        <taxon>Pseudomonadales</taxon>
        <taxon>Pseudomonadaceae</taxon>
        <taxon>Halopseudomonas</taxon>
    </lineage>
</organism>
<evidence type="ECO:0000256" key="1">
    <source>
        <dbReference type="ARBA" id="ARBA00004418"/>
    </source>
</evidence>
<evidence type="ECO:0000256" key="4">
    <source>
        <dbReference type="ARBA" id="ARBA00022723"/>
    </source>
</evidence>
<dbReference type="InterPro" id="IPR024167">
    <property type="entry name" value="Cytochrome_c4-like"/>
</dbReference>
<name>A0A1I4U3A9_9GAMM</name>
<keyword evidence="4 9" id="KW-0479">Metal-binding</keyword>
<evidence type="ECO:0000256" key="6">
    <source>
        <dbReference type="ARBA" id="ARBA00022982"/>
    </source>
</evidence>
<feature type="binding site" description="covalent" evidence="8">
    <location>
        <position position="35"/>
    </location>
    <ligand>
        <name>heme c</name>
        <dbReference type="ChEBI" id="CHEBI:61717"/>
        <label>1</label>
    </ligand>
</feature>
<dbReference type="InterPro" id="IPR009056">
    <property type="entry name" value="Cyt_c-like_dom"/>
</dbReference>
<feature type="domain" description="Cytochrome c" evidence="11">
    <location>
        <begin position="23"/>
        <end position="101"/>
    </location>
</feature>
<dbReference type="STRING" id="1720063.SAMN05216217_11745"/>
<comment type="PTM">
    <text evidence="8">Binds 2 heme c groups covalently per subunit.</text>
</comment>
<accession>A0A1I4U3A9</accession>
<reference evidence="13" key="1">
    <citation type="submission" date="2016-10" db="EMBL/GenBank/DDBJ databases">
        <authorList>
            <person name="Varghese N."/>
            <person name="Submissions S."/>
        </authorList>
    </citation>
    <scope>NUCLEOTIDE SEQUENCE [LARGE SCALE GENOMIC DNA]</scope>
    <source>
        <strain evidence="13">DSM 24213</strain>
    </source>
</reference>
<sequence length="204" mass="21484">MNKLLVSLVLSLGVAGTAQALPGDAEAGKDKVAMCAACHGADGNSMLPNFPSLAGLGQKYLQKQMLDIKEARRPVVEMTGMLDALSVQDLWDIAAFYDSQTPKPGVANADAEVLARGEAIFRGGNLETGLPACTGCHSPTGKGNDPAGYPRLAGQHGAYIAKQLTDFREGDRTNDGDTMTMRTTASRLSNKDIEAVSAYIQGLR</sequence>
<comment type="subcellular location">
    <subcellularLocation>
        <location evidence="1">Periplasm</location>
    </subcellularLocation>
</comment>
<dbReference type="RefSeq" id="WP_093478395.1">
    <property type="nucleotide sequence ID" value="NZ_FOUI01000017.1"/>
</dbReference>
<evidence type="ECO:0000259" key="11">
    <source>
        <dbReference type="PROSITE" id="PS51007"/>
    </source>
</evidence>
<feature type="binding site" description="axial binding residue" evidence="9">
    <location>
        <position position="39"/>
    </location>
    <ligand>
        <name>heme c</name>
        <dbReference type="ChEBI" id="CHEBI:61717"/>
        <label>1</label>
    </ligand>
    <ligandPart>
        <name>Fe</name>
        <dbReference type="ChEBI" id="CHEBI:18248"/>
    </ligandPart>
</feature>
<evidence type="ECO:0000256" key="7">
    <source>
        <dbReference type="ARBA" id="ARBA00023004"/>
    </source>
</evidence>
<dbReference type="GO" id="GO:0042597">
    <property type="term" value="C:periplasmic space"/>
    <property type="evidence" value="ECO:0007669"/>
    <property type="project" value="UniProtKB-SubCell"/>
</dbReference>
<dbReference type="GO" id="GO:0005506">
    <property type="term" value="F:iron ion binding"/>
    <property type="evidence" value="ECO:0007669"/>
    <property type="project" value="InterPro"/>
</dbReference>
<feature type="binding site" description="covalent" evidence="8">
    <location>
        <position position="133"/>
    </location>
    <ligand>
        <name>heme c</name>
        <dbReference type="ChEBI" id="CHEBI:61717"/>
        <label>2</label>
    </ligand>
</feature>
<keyword evidence="10" id="KW-0732">Signal</keyword>
<feature type="binding site" description="axial binding residue" evidence="9">
    <location>
        <position position="137"/>
    </location>
    <ligand>
        <name>heme c</name>
        <dbReference type="ChEBI" id="CHEBI:61717"/>
        <label>2</label>
    </ligand>
    <ligandPart>
        <name>Fe</name>
        <dbReference type="ChEBI" id="CHEBI:18248"/>
    </ligandPart>
</feature>
<proteinExistence type="predicted"/>
<protein>
    <submittedName>
        <fullName evidence="12">Cytochrome c553</fullName>
    </submittedName>
</protein>
<dbReference type="PRINTS" id="PR00605">
    <property type="entry name" value="CYTCHROMECIC"/>
</dbReference>
<dbReference type="Proteomes" id="UP000243629">
    <property type="component" value="Unassembled WGS sequence"/>
</dbReference>
<feature type="binding site" description="axial binding residue" evidence="9">
    <location>
        <position position="181"/>
    </location>
    <ligand>
        <name>heme c</name>
        <dbReference type="ChEBI" id="CHEBI:61717"/>
        <label>2</label>
    </ligand>
    <ligandPart>
        <name>Fe</name>
        <dbReference type="ChEBI" id="CHEBI:18248"/>
    </ligandPart>
</feature>
<keyword evidence="13" id="KW-1185">Reference proteome</keyword>
<dbReference type="InterPro" id="IPR036909">
    <property type="entry name" value="Cyt_c-like_dom_sf"/>
</dbReference>
<dbReference type="InterPro" id="IPR008168">
    <property type="entry name" value="Cyt_C_IC"/>
</dbReference>